<sequence>MGEVGANPEILELVGLWSAGAGYYATFSDEWMIFRPDGTGRLVFLNPFDDDSHHFRWRVVASGVIDLIGSGKREPQGNEQAGGSNEFHFIGVRYSVAEAERPPGTGNWMRELHLDLTGPWPDDLGFVSNDYQAAEARLRSG</sequence>
<evidence type="ECO:0000313" key="1">
    <source>
        <dbReference type="EMBL" id="QJX00071.1"/>
    </source>
</evidence>
<name>A0A6M5Z3G7_9BACT</name>
<evidence type="ECO:0008006" key="3">
    <source>
        <dbReference type="Google" id="ProtNLM"/>
    </source>
</evidence>
<accession>A0A6M5Z3G7</accession>
<reference evidence="2" key="1">
    <citation type="submission" date="2020-05" db="EMBL/GenBank/DDBJ databases">
        <title>Frigoriglobus tundricola gen. nov., sp. nov., a psychrotolerant cellulolytic planctomycete of the family Gemmataceae with two divergent copies of 16S rRNA gene.</title>
        <authorList>
            <person name="Kulichevskaya I.S."/>
            <person name="Ivanova A.A."/>
            <person name="Naumoff D.G."/>
            <person name="Beletsky A.V."/>
            <person name="Rijpstra W.I.C."/>
            <person name="Sinninghe Damste J.S."/>
            <person name="Mardanov A.V."/>
            <person name="Ravin N.V."/>
            <person name="Dedysh S.N."/>
        </authorList>
    </citation>
    <scope>NUCLEOTIDE SEQUENCE [LARGE SCALE GENOMIC DNA]</scope>
    <source>
        <strain evidence="2">PL17</strain>
    </source>
</reference>
<dbReference type="KEGG" id="ftj:FTUN_7695"/>
<dbReference type="RefSeq" id="WP_171474903.1">
    <property type="nucleotide sequence ID" value="NZ_CP053452.2"/>
</dbReference>
<protein>
    <recommendedName>
        <fullName evidence="3">DUF1579 domain-containing protein</fullName>
    </recommendedName>
</protein>
<dbReference type="EMBL" id="CP053452">
    <property type="protein sequence ID" value="QJX00071.1"/>
    <property type="molecule type" value="Genomic_DNA"/>
</dbReference>
<organism evidence="1 2">
    <name type="scientific">Frigoriglobus tundricola</name>
    <dbReference type="NCBI Taxonomy" id="2774151"/>
    <lineage>
        <taxon>Bacteria</taxon>
        <taxon>Pseudomonadati</taxon>
        <taxon>Planctomycetota</taxon>
        <taxon>Planctomycetia</taxon>
        <taxon>Gemmatales</taxon>
        <taxon>Gemmataceae</taxon>
        <taxon>Frigoriglobus</taxon>
    </lineage>
</organism>
<dbReference type="Proteomes" id="UP000503447">
    <property type="component" value="Chromosome"/>
</dbReference>
<gene>
    <name evidence="1" type="ORF">FTUN_7695</name>
</gene>
<dbReference type="AlphaFoldDB" id="A0A6M5Z3G7"/>
<proteinExistence type="predicted"/>
<keyword evidence="2" id="KW-1185">Reference proteome</keyword>
<evidence type="ECO:0000313" key="2">
    <source>
        <dbReference type="Proteomes" id="UP000503447"/>
    </source>
</evidence>